<gene>
    <name evidence="1" type="ORF">AKJ43_02325</name>
</gene>
<evidence type="ECO:0000313" key="2">
    <source>
        <dbReference type="Proteomes" id="UP000070400"/>
    </source>
</evidence>
<protein>
    <submittedName>
        <fullName evidence="1">Uncharacterized protein</fullName>
    </submittedName>
</protein>
<sequence>MREEDKKLVWESFSSVRAYLSHPEALEERIEELSKEDLSLDGFVEEFGNLTSVAADPTEKTDWRIFLNDLRSRLS</sequence>
<name>A0A133V6S4_9EURY</name>
<organism evidence="1 2">
    <name type="scientific">candidate division MSBL1 archaeon SCGC-AAA261D19</name>
    <dbReference type="NCBI Taxonomy" id="1698273"/>
    <lineage>
        <taxon>Archaea</taxon>
        <taxon>Methanobacteriati</taxon>
        <taxon>Methanobacteriota</taxon>
        <taxon>candidate division MSBL1</taxon>
    </lineage>
</organism>
<proteinExistence type="predicted"/>
<dbReference type="Proteomes" id="UP000070400">
    <property type="component" value="Unassembled WGS sequence"/>
</dbReference>
<keyword evidence="2" id="KW-1185">Reference proteome</keyword>
<dbReference type="AlphaFoldDB" id="A0A133V6S4"/>
<evidence type="ECO:0000313" key="1">
    <source>
        <dbReference type="EMBL" id="KXB02154.1"/>
    </source>
</evidence>
<reference evidence="1 2" key="1">
    <citation type="journal article" date="2016" name="Sci. Rep.">
        <title>Metabolic traits of an uncultured archaeal lineage -MSBL1- from brine pools of the Red Sea.</title>
        <authorList>
            <person name="Mwirichia R."/>
            <person name="Alam I."/>
            <person name="Rashid M."/>
            <person name="Vinu M."/>
            <person name="Ba-Alawi W."/>
            <person name="Anthony Kamau A."/>
            <person name="Kamanda Ngugi D."/>
            <person name="Goker M."/>
            <person name="Klenk H.P."/>
            <person name="Bajic V."/>
            <person name="Stingl U."/>
        </authorList>
    </citation>
    <scope>NUCLEOTIDE SEQUENCE [LARGE SCALE GENOMIC DNA]</scope>
    <source>
        <strain evidence="1">SCGC-AAA261D19</strain>
    </source>
</reference>
<accession>A0A133V6S4</accession>
<dbReference type="EMBL" id="LHXX01000023">
    <property type="protein sequence ID" value="KXB02154.1"/>
    <property type="molecule type" value="Genomic_DNA"/>
</dbReference>
<comment type="caution">
    <text evidence="1">The sequence shown here is derived from an EMBL/GenBank/DDBJ whole genome shotgun (WGS) entry which is preliminary data.</text>
</comment>